<organism evidence="1 2">
    <name type="scientific">Aerophobetes bacterium</name>
    <dbReference type="NCBI Taxonomy" id="2030807"/>
    <lineage>
        <taxon>Bacteria</taxon>
        <taxon>Candidatus Aerophobota</taxon>
    </lineage>
</organism>
<comment type="caution">
    <text evidence="1">The sequence shown here is derived from an EMBL/GenBank/DDBJ whole genome shotgun (WGS) entry which is preliminary data.</text>
</comment>
<evidence type="ECO:0000313" key="2">
    <source>
        <dbReference type="Proteomes" id="UP000320679"/>
    </source>
</evidence>
<dbReference type="EMBL" id="SOJK01000220">
    <property type="protein sequence ID" value="TET44402.1"/>
    <property type="molecule type" value="Genomic_DNA"/>
</dbReference>
<dbReference type="Proteomes" id="UP000320679">
    <property type="component" value="Unassembled WGS sequence"/>
</dbReference>
<accession>A0A523UPB9</accession>
<dbReference type="AlphaFoldDB" id="A0A523UPB9"/>
<proteinExistence type="predicted"/>
<reference evidence="1 2" key="1">
    <citation type="submission" date="2019-03" db="EMBL/GenBank/DDBJ databases">
        <title>Metabolic potential of uncultured bacteria and archaea associated with petroleum seepage in deep-sea sediments.</title>
        <authorList>
            <person name="Dong X."/>
            <person name="Hubert C."/>
        </authorList>
    </citation>
    <scope>NUCLEOTIDE SEQUENCE [LARGE SCALE GENOMIC DNA]</scope>
    <source>
        <strain evidence="1">E29_bin78</strain>
    </source>
</reference>
<gene>
    <name evidence="1" type="ORF">E3J59_05130</name>
</gene>
<protein>
    <submittedName>
        <fullName evidence="1">Uncharacterized protein</fullName>
    </submittedName>
</protein>
<evidence type="ECO:0000313" key="1">
    <source>
        <dbReference type="EMBL" id="TET44402.1"/>
    </source>
</evidence>
<name>A0A523UPB9_UNCAE</name>
<feature type="non-terminal residue" evidence="1">
    <location>
        <position position="171"/>
    </location>
</feature>
<sequence>MKIVKKRRSLWLICLLIIAGVFLVSAYVPSLAEEEPVSNKTSKSKYEIDHLFVDTEKREIHLTGRVVKTKGWVQSLFYAYGYKWLKKESAIIIDADLSSLQTAIALLDWKLWQRLWEKRSRDEDVKVTLNWENGNNILATKLLEEADDICFFDLIFVGSPYFDEIVIGEGF</sequence>